<sequence>MAFMQDFFDKDRFANHVGIELLEAAEGRAKACLTIAPHHLNAMGIVHGAAIFALADLVFAVASNSHGTMAVALNVSISFFKAVSGGTLTAEAKEVSRIPKIAAYTIRISDERDDEVAIFQGMVYRKKARLDLP</sequence>
<keyword evidence="1" id="KW-0378">Hydrolase</keyword>
<evidence type="ECO:0000259" key="2">
    <source>
        <dbReference type="Pfam" id="PF03061"/>
    </source>
</evidence>
<reference evidence="3" key="1">
    <citation type="submission" date="2022-04" db="EMBL/GenBank/DDBJ databases">
        <title>Desulfatitalea alkaliphila sp. nov., a novel anaerobic sulfate-reducing bacterium isolated from terrestrial mud volcano, Taman Peninsula, Russia.</title>
        <authorList>
            <person name="Khomyakova M.A."/>
            <person name="Merkel A.Y."/>
            <person name="Slobodkin A.I."/>
        </authorList>
    </citation>
    <scope>NUCLEOTIDE SEQUENCE</scope>
    <source>
        <strain evidence="3">M08but</strain>
    </source>
</reference>
<dbReference type="InterPro" id="IPR003736">
    <property type="entry name" value="PAAI_dom"/>
</dbReference>
<comment type="caution">
    <text evidence="3">The sequence shown here is derived from an EMBL/GenBank/DDBJ whole genome shotgun (WGS) entry which is preliminary data.</text>
</comment>
<gene>
    <name evidence="3" type="ORF">MRX98_10895</name>
</gene>
<dbReference type="SUPFAM" id="SSF54637">
    <property type="entry name" value="Thioesterase/thiol ester dehydrase-isomerase"/>
    <property type="match status" value="1"/>
</dbReference>
<dbReference type="CDD" id="cd03443">
    <property type="entry name" value="PaaI_thioesterase"/>
    <property type="match status" value="1"/>
</dbReference>
<name>A0AA41R511_9BACT</name>
<dbReference type="PANTHER" id="PTHR42856:SF1">
    <property type="entry name" value="ACYL-COENZYME A THIOESTERASE PAAI"/>
    <property type="match status" value="1"/>
</dbReference>
<dbReference type="Pfam" id="PF03061">
    <property type="entry name" value="4HBT"/>
    <property type="match status" value="1"/>
</dbReference>
<organism evidence="3 4">
    <name type="scientific">Desulfatitalea alkaliphila</name>
    <dbReference type="NCBI Taxonomy" id="2929485"/>
    <lineage>
        <taxon>Bacteria</taxon>
        <taxon>Pseudomonadati</taxon>
        <taxon>Thermodesulfobacteriota</taxon>
        <taxon>Desulfobacteria</taxon>
        <taxon>Desulfobacterales</taxon>
        <taxon>Desulfosarcinaceae</taxon>
        <taxon>Desulfatitalea</taxon>
    </lineage>
</organism>
<evidence type="ECO:0000256" key="1">
    <source>
        <dbReference type="ARBA" id="ARBA00022801"/>
    </source>
</evidence>
<dbReference type="Proteomes" id="UP001165427">
    <property type="component" value="Unassembled WGS sequence"/>
</dbReference>
<dbReference type="RefSeq" id="WP_246907269.1">
    <property type="nucleotide sequence ID" value="NZ_JALJRB010000010.1"/>
</dbReference>
<feature type="domain" description="Thioesterase" evidence="2">
    <location>
        <begin position="43"/>
        <end position="116"/>
    </location>
</feature>
<dbReference type="InterPro" id="IPR006683">
    <property type="entry name" value="Thioestr_dom"/>
</dbReference>
<evidence type="ECO:0000313" key="4">
    <source>
        <dbReference type="Proteomes" id="UP001165427"/>
    </source>
</evidence>
<evidence type="ECO:0000313" key="3">
    <source>
        <dbReference type="EMBL" id="MCJ8501080.1"/>
    </source>
</evidence>
<keyword evidence="4" id="KW-1185">Reference proteome</keyword>
<dbReference type="NCBIfam" id="TIGR00369">
    <property type="entry name" value="unchar_dom_1"/>
    <property type="match status" value="1"/>
</dbReference>
<protein>
    <submittedName>
        <fullName evidence="3">PaaI family thioesterase</fullName>
    </submittedName>
</protein>
<dbReference type="Gene3D" id="3.10.129.10">
    <property type="entry name" value="Hotdog Thioesterase"/>
    <property type="match status" value="1"/>
</dbReference>
<dbReference type="PANTHER" id="PTHR42856">
    <property type="entry name" value="ACYL-COENZYME A THIOESTERASE PAAI"/>
    <property type="match status" value="1"/>
</dbReference>
<proteinExistence type="predicted"/>
<dbReference type="AlphaFoldDB" id="A0AA41R511"/>
<dbReference type="EMBL" id="JALJRB010000010">
    <property type="protein sequence ID" value="MCJ8501080.1"/>
    <property type="molecule type" value="Genomic_DNA"/>
</dbReference>
<accession>A0AA41R511</accession>
<dbReference type="InterPro" id="IPR052723">
    <property type="entry name" value="Acyl-CoA_thioesterase_PaaI"/>
</dbReference>
<dbReference type="InterPro" id="IPR029069">
    <property type="entry name" value="HotDog_dom_sf"/>
</dbReference>
<dbReference type="GO" id="GO:0016289">
    <property type="term" value="F:acyl-CoA hydrolase activity"/>
    <property type="evidence" value="ECO:0007669"/>
    <property type="project" value="TreeGrafter"/>
</dbReference>